<dbReference type="GO" id="GO:0015347">
    <property type="term" value="F:sodium-independent organic anion transmembrane transporter activity"/>
    <property type="evidence" value="ECO:0007669"/>
    <property type="project" value="TreeGrafter"/>
</dbReference>
<comment type="subcellular location">
    <subcellularLocation>
        <location evidence="1">Cell membrane</location>
        <topology evidence="1">Multi-pass membrane protein</topology>
    </subcellularLocation>
</comment>
<keyword evidence="3" id="KW-1003">Cell membrane</keyword>
<feature type="transmembrane region" description="Helical" evidence="9">
    <location>
        <begin position="106"/>
        <end position="125"/>
    </location>
</feature>
<dbReference type="InterPro" id="IPR036259">
    <property type="entry name" value="MFS_trans_sf"/>
</dbReference>
<dbReference type="GO" id="GO:0043252">
    <property type="term" value="P:sodium-independent organic anion transport"/>
    <property type="evidence" value="ECO:0007669"/>
    <property type="project" value="TreeGrafter"/>
</dbReference>
<keyword evidence="7" id="KW-1015">Disulfide bond</keyword>
<proteinExistence type="inferred from homology"/>
<evidence type="ECO:0000256" key="7">
    <source>
        <dbReference type="ARBA" id="ARBA00023157"/>
    </source>
</evidence>
<feature type="transmembrane region" description="Helical" evidence="9">
    <location>
        <begin position="145"/>
        <end position="163"/>
    </location>
</feature>
<dbReference type="EMBL" id="CH480824">
    <property type="protein sequence ID" value="EDW56748.1"/>
    <property type="molecule type" value="Genomic_DNA"/>
</dbReference>
<dbReference type="Gene3D" id="1.20.1250.20">
    <property type="entry name" value="MFS general substrate transporter like domains"/>
    <property type="match status" value="1"/>
</dbReference>
<dbReference type="CDD" id="cd17336">
    <property type="entry name" value="MFS_SLCO_OATP"/>
    <property type="match status" value="1"/>
</dbReference>
<evidence type="ECO:0000256" key="5">
    <source>
        <dbReference type="ARBA" id="ARBA00022989"/>
    </source>
</evidence>
<keyword evidence="4 9" id="KW-0812">Transmembrane</keyword>
<reference evidence="11 12" key="1">
    <citation type="journal article" date="2007" name="Nature">
        <title>Evolution of genes and genomes on the Drosophila phylogeny.</title>
        <authorList>
            <consortium name="Drosophila 12 Genomes Consortium"/>
            <person name="Clark A.G."/>
            <person name="Eisen M.B."/>
            <person name="Smith D.R."/>
            <person name="Bergman C.M."/>
            <person name="Oliver B."/>
            <person name="Markow T.A."/>
            <person name="Kaufman T.C."/>
            <person name="Kellis M."/>
            <person name="Gelbart W."/>
            <person name="Iyer V.N."/>
            <person name="Pollard D.A."/>
            <person name="Sackton T.B."/>
            <person name="Larracuente A.M."/>
            <person name="Singh N.D."/>
            <person name="Abad J.P."/>
            <person name="Abt D.N."/>
            <person name="Adryan B."/>
            <person name="Aguade M."/>
            <person name="Akashi H."/>
            <person name="Anderson W.W."/>
            <person name="Aquadro C.F."/>
            <person name="Ardell D.H."/>
            <person name="Arguello R."/>
            <person name="Artieri C.G."/>
            <person name="Barbash D.A."/>
            <person name="Barker D."/>
            <person name="Barsanti P."/>
            <person name="Batterham P."/>
            <person name="Batzoglou S."/>
            <person name="Begun D."/>
            <person name="Bhutkar A."/>
            <person name="Blanco E."/>
            <person name="Bosak S.A."/>
            <person name="Bradley R.K."/>
            <person name="Brand A.D."/>
            <person name="Brent M.R."/>
            <person name="Brooks A.N."/>
            <person name="Brown R.H."/>
            <person name="Butlin R.K."/>
            <person name="Caggese C."/>
            <person name="Calvi B.R."/>
            <person name="Bernardo de Carvalho A."/>
            <person name="Caspi A."/>
            <person name="Castrezana S."/>
            <person name="Celniker S.E."/>
            <person name="Chang J.L."/>
            <person name="Chapple C."/>
            <person name="Chatterji S."/>
            <person name="Chinwalla A."/>
            <person name="Civetta A."/>
            <person name="Clifton S.W."/>
            <person name="Comeron J.M."/>
            <person name="Costello J.C."/>
            <person name="Coyne J.A."/>
            <person name="Daub J."/>
            <person name="David R.G."/>
            <person name="Delcher A.L."/>
            <person name="Delehaunty K."/>
            <person name="Do C.B."/>
            <person name="Ebling H."/>
            <person name="Edwards K."/>
            <person name="Eickbush T."/>
            <person name="Evans J.D."/>
            <person name="Filipski A."/>
            <person name="Findeiss S."/>
            <person name="Freyhult E."/>
            <person name="Fulton L."/>
            <person name="Fulton R."/>
            <person name="Garcia A.C."/>
            <person name="Gardiner A."/>
            <person name="Garfield D.A."/>
            <person name="Garvin B.E."/>
            <person name="Gibson G."/>
            <person name="Gilbert D."/>
            <person name="Gnerre S."/>
            <person name="Godfrey J."/>
            <person name="Good R."/>
            <person name="Gotea V."/>
            <person name="Gravely B."/>
            <person name="Greenberg A.J."/>
            <person name="Griffiths-Jones S."/>
            <person name="Gross S."/>
            <person name="Guigo R."/>
            <person name="Gustafson E.A."/>
            <person name="Haerty W."/>
            <person name="Hahn M.W."/>
            <person name="Halligan D.L."/>
            <person name="Halpern A.L."/>
            <person name="Halter G.M."/>
            <person name="Han M.V."/>
            <person name="Heger A."/>
            <person name="Hillier L."/>
            <person name="Hinrichs A.S."/>
            <person name="Holmes I."/>
            <person name="Hoskins R.A."/>
            <person name="Hubisz M.J."/>
            <person name="Hultmark D."/>
            <person name="Huntley M.A."/>
            <person name="Jaffe D.B."/>
            <person name="Jagadeeshan S."/>
            <person name="Jeck W.R."/>
            <person name="Johnson J."/>
            <person name="Jones C.D."/>
            <person name="Jordan W.C."/>
            <person name="Karpen G.H."/>
            <person name="Kataoka E."/>
            <person name="Keightley P.D."/>
            <person name="Kheradpour P."/>
            <person name="Kirkness E.F."/>
            <person name="Koerich L.B."/>
            <person name="Kristiansen K."/>
            <person name="Kudrna D."/>
            <person name="Kulathinal R.J."/>
            <person name="Kumar S."/>
            <person name="Kwok R."/>
            <person name="Lander E."/>
            <person name="Langley C.H."/>
            <person name="Lapoint R."/>
            <person name="Lazzaro B.P."/>
            <person name="Lee S.J."/>
            <person name="Levesque L."/>
            <person name="Li R."/>
            <person name="Lin C.F."/>
            <person name="Lin M.F."/>
            <person name="Lindblad-Toh K."/>
            <person name="Llopart A."/>
            <person name="Long M."/>
            <person name="Low L."/>
            <person name="Lozovsky E."/>
            <person name="Lu J."/>
            <person name="Luo M."/>
            <person name="Machado C.A."/>
            <person name="Makalowski W."/>
            <person name="Marzo M."/>
            <person name="Matsuda M."/>
            <person name="Matzkin L."/>
            <person name="McAllister B."/>
            <person name="McBride C.S."/>
            <person name="McKernan B."/>
            <person name="McKernan K."/>
            <person name="Mendez-Lago M."/>
            <person name="Minx P."/>
            <person name="Mollenhauer M.U."/>
            <person name="Montooth K."/>
            <person name="Mount S.M."/>
            <person name="Mu X."/>
            <person name="Myers E."/>
            <person name="Negre B."/>
            <person name="Newfeld S."/>
            <person name="Nielsen R."/>
            <person name="Noor M.A."/>
            <person name="O'Grady P."/>
            <person name="Pachter L."/>
            <person name="Papaceit M."/>
            <person name="Parisi M.J."/>
            <person name="Parisi M."/>
            <person name="Parts L."/>
            <person name="Pedersen J.S."/>
            <person name="Pesole G."/>
            <person name="Phillippy A.M."/>
            <person name="Ponting C.P."/>
            <person name="Pop M."/>
            <person name="Porcelli D."/>
            <person name="Powell J.R."/>
            <person name="Prohaska S."/>
            <person name="Pruitt K."/>
            <person name="Puig M."/>
            <person name="Quesneville H."/>
            <person name="Ram K.R."/>
            <person name="Rand D."/>
            <person name="Rasmussen M.D."/>
            <person name="Reed L.K."/>
            <person name="Reenan R."/>
            <person name="Reily A."/>
            <person name="Remington K.A."/>
            <person name="Rieger T.T."/>
            <person name="Ritchie M.G."/>
            <person name="Robin C."/>
            <person name="Rogers Y.H."/>
            <person name="Rohde C."/>
            <person name="Rozas J."/>
            <person name="Rubenfield M.J."/>
            <person name="Ruiz A."/>
            <person name="Russo S."/>
            <person name="Salzberg S.L."/>
            <person name="Sanchez-Gracia A."/>
            <person name="Saranga D.J."/>
            <person name="Sato H."/>
            <person name="Schaeffer S.W."/>
            <person name="Schatz M.C."/>
            <person name="Schlenke T."/>
            <person name="Schwartz R."/>
            <person name="Segarra C."/>
            <person name="Singh R.S."/>
            <person name="Sirot L."/>
            <person name="Sirota M."/>
            <person name="Sisneros N.B."/>
            <person name="Smith C.D."/>
            <person name="Smith T.F."/>
            <person name="Spieth J."/>
            <person name="Stage D.E."/>
            <person name="Stark A."/>
            <person name="Stephan W."/>
            <person name="Strausberg R.L."/>
            <person name="Strempel S."/>
            <person name="Sturgill D."/>
            <person name="Sutton G."/>
            <person name="Sutton G.G."/>
            <person name="Tao W."/>
            <person name="Teichmann S."/>
            <person name="Tobari Y.N."/>
            <person name="Tomimura Y."/>
            <person name="Tsolas J.M."/>
            <person name="Valente V.L."/>
            <person name="Venter E."/>
            <person name="Venter J.C."/>
            <person name="Vicario S."/>
            <person name="Vieira F.G."/>
            <person name="Vilella A.J."/>
            <person name="Villasante A."/>
            <person name="Walenz B."/>
            <person name="Wang J."/>
            <person name="Wasserman M."/>
            <person name="Watts T."/>
            <person name="Wilson D."/>
            <person name="Wilson R.K."/>
            <person name="Wing R.A."/>
            <person name="Wolfner M.F."/>
            <person name="Wong A."/>
            <person name="Wong G.K."/>
            <person name="Wu C.I."/>
            <person name="Wu G."/>
            <person name="Yamamoto D."/>
            <person name="Yang H.P."/>
            <person name="Yang S.P."/>
            <person name="Yorke J.A."/>
            <person name="Yoshida K."/>
            <person name="Zdobnov E."/>
            <person name="Zhang P."/>
            <person name="Zhang Y."/>
            <person name="Zimin A.V."/>
            <person name="Baldwin J."/>
            <person name="Abdouelleil A."/>
            <person name="Abdulkadir J."/>
            <person name="Abebe A."/>
            <person name="Abera B."/>
            <person name="Abreu J."/>
            <person name="Acer S.C."/>
            <person name="Aftuck L."/>
            <person name="Alexander A."/>
            <person name="An P."/>
            <person name="Anderson E."/>
            <person name="Anderson S."/>
            <person name="Arachi H."/>
            <person name="Azer M."/>
            <person name="Bachantsang P."/>
            <person name="Barry A."/>
            <person name="Bayul T."/>
            <person name="Berlin A."/>
            <person name="Bessette D."/>
            <person name="Bloom T."/>
            <person name="Blye J."/>
            <person name="Boguslavskiy L."/>
            <person name="Bonnet C."/>
            <person name="Boukhgalter B."/>
            <person name="Bourzgui I."/>
            <person name="Brown A."/>
            <person name="Cahill P."/>
            <person name="Channer S."/>
            <person name="Cheshatsang Y."/>
            <person name="Chuda L."/>
            <person name="Citroen M."/>
            <person name="Collymore A."/>
            <person name="Cooke P."/>
            <person name="Costello M."/>
            <person name="D'Aco K."/>
            <person name="Daza R."/>
            <person name="De Haan G."/>
            <person name="DeGray S."/>
            <person name="DeMaso C."/>
            <person name="Dhargay N."/>
            <person name="Dooley K."/>
            <person name="Dooley E."/>
            <person name="Doricent M."/>
            <person name="Dorje P."/>
            <person name="Dorjee K."/>
            <person name="Dupes A."/>
            <person name="Elong R."/>
            <person name="Falk J."/>
            <person name="Farina A."/>
            <person name="Faro S."/>
            <person name="Ferguson D."/>
            <person name="Fisher S."/>
            <person name="Foley C.D."/>
            <person name="Franke A."/>
            <person name="Friedrich D."/>
            <person name="Gadbois L."/>
            <person name="Gearin G."/>
            <person name="Gearin C.R."/>
            <person name="Giannoukos G."/>
            <person name="Goode T."/>
            <person name="Graham J."/>
            <person name="Grandbois E."/>
            <person name="Grewal S."/>
            <person name="Gyaltsen K."/>
            <person name="Hafez N."/>
            <person name="Hagos B."/>
            <person name="Hall J."/>
            <person name="Henson C."/>
            <person name="Hollinger A."/>
            <person name="Honan T."/>
            <person name="Huard M.D."/>
            <person name="Hughes L."/>
            <person name="Hurhula B."/>
            <person name="Husby M.E."/>
            <person name="Kamat A."/>
            <person name="Kanga B."/>
            <person name="Kashin S."/>
            <person name="Khazanovich D."/>
            <person name="Kisner P."/>
            <person name="Lance K."/>
            <person name="Lara M."/>
            <person name="Lee W."/>
            <person name="Lennon N."/>
            <person name="Letendre F."/>
            <person name="LeVine R."/>
            <person name="Lipovsky A."/>
            <person name="Liu X."/>
            <person name="Liu J."/>
            <person name="Liu S."/>
            <person name="Lokyitsang T."/>
            <person name="Lokyitsang Y."/>
            <person name="Lubonja R."/>
            <person name="Lui A."/>
            <person name="MacDonald P."/>
            <person name="Magnisalis V."/>
            <person name="Maru K."/>
            <person name="Matthews C."/>
            <person name="McCusker W."/>
            <person name="McDonough S."/>
            <person name="Mehta T."/>
            <person name="Meldrim J."/>
            <person name="Meneus L."/>
            <person name="Mihai O."/>
            <person name="Mihalev A."/>
            <person name="Mihova T."/>
            <person name="Mittelman R."/>
            <person name="Mlenga V."/>
            <person name="Montmayeur A."/>
            <person name="Mulrain L."/>
            <person name="Navidi A."/>
            <person name="Naylor J."/>
            <person name="Negash T."/>
            <person name="Nguyen T."/>
            <person name="Nguyen N."/>
            <person name="Nicol R."/>
            <person name="Norbu C."/>
            <person name="Norbu N."/>
            <person name="Novod N."/>
            <person name="O'Neill B."/>
            <person name="Osman S."/>
            <person name="Markiewicz E."/>
            <person name="Oyono O.L."/>
            <person name="Patti C."/>
            <person name="Phunkhang P."/>
            <person name="Pierre F."/>
            <person name="Priest M."/>
            <person name="Raghuraman S."/>
            <person name="Rege F."/>
            <person name="Reyes R."/>
            <person name="Rise C."/>
            <person name="Rogov P."/>
            <person name="Ross K."/>
            <person name="Ryan E."/>
            <person name="Settipalli S."/>
            <person name="Shea T."/>
            <person name="Sherpa N."/>
            <person name="Shi L."/>
            <person name="Shih D."/>
            <person name="Sparrow T."/>
            <person name="Spaulding J."/>
            <person name="Stalker J."/>
            <person name="Stange-Thomann N."/>
            <person name="Stavropoulos S."/>
            <person name="Stone C."/>
            <person name="Strader C."/>
            <person name="Tesfaye S."/>
            <person name="Thomson T."/>
            <person name="Thoulutsang Y."/>
            <person name="Thoulutsang D."/>
            <person name="Topham K."/>
            <person name="Topping I."/>
            <person name="Tsamla T."/>
            <person name="Vassiliev H."/>
            <person name="Vo A."/>
            <person name="Wangchuk T."/>
            <person name="Wangdi T."/>
            <person name="Weiand M."/>
            <person name="Wilkinson J."/>
            <person name="Wilson A."/>
            <person name="Yadav S."/>
            <person name="Young G."/>
            <person name="Yu Q."/>
            <person name="Zembek L."/>
            <person name="Zhong D."/>
            <person name="Zimmer A."/>
            <person name="Zwirko Z."/>
            <person name="Jaffe D.B."/>
            <person name="Alvarez P."/>
            <person name="Brockman W."/>
            <person name="Butler J."/>
            <person name="Chin C."/>
            <person name="Gnerre S."/>
            <person name="Grabherr M."/>
            <person name="Kleber M."/>
            <person name="Mauceli E."/>
            <person name="MacCallum I."/>
        </authorList>
    </citation>
    <scope>NUCLEOTIDE SEQUENCE [LARGE SCALE GENOMIC DNA]</scope>
    <source>
        <strain evidence="12">Rob3c / Tucson 14021-0248.25</strain>
    </source>
</reference>
<dbReference type="SUPFAM" id="SSF100895">
    <property type="entry name" value="Kazal-type serine protease inhibitors"/>
    <property type="match status" value="1"/>
</dbReference>
<dbReference type="Pfam" id="PF03137">
    <property type="entry name" value="OATP"/>
    <property type="match status" value="1"/>
</dbReference>
<feature type="transmembrane region" description="Helical" evidence="9">
    <location>
        <begin position="67"/>
        <end position="86"/>
    </location>
</feature>
<evidence type="ECO:0000313" key="11">
    <source>
        <dbReference type="EMBL" id="EDW56748.1"/>
    </source>
</evidence>
<feature type="transmembrane region" description="Helical" evidence="9">
    <location>
        <begin position="183"/>
        <end position="203"/>
    </location>
</feature>
<dbReference type="InterPro" id="IPR004156">
    <property type="entry name" value="OATP"/>
</dbReference>
<dbReference type="SUPFAM" id="SSF103473">
    <property type="entry name" value="MFS general substrate transporter"/>
    <property type="match status" value="1"/>
</dbReference>
<name>B4I823_DROSE</name>
<evidence type="ECO:0000256" key="4">
    <source>
        <dbReference type="ARBA" id="ARBA00022692"/>
    </source>
</evidence>
<comment type="similarity">
    <text evidence="2">Belongs to the organo anion transporter (TC 2.A.60) family.</text>
</comment>
<feature type="transmembrane region" description="Helical" evidence="9">
    <location>
        <begin position="435"/>
        <end position="459"/>
    </location>
</feature>
<dbReference type="PANTHER" id="PTHR11388">
    <property type="entry name" value="ORGANIC ANION TRANSPORTER"/>
    <property type="match status" value="1"/>
</dbReference>
<dbReference type="AlphaFoldDB" id="B4I823"/>
<dbReference type="STRING" id="7238.B4I823"/>
<dbReference type="GO" id="GO:0016323">
    <property type="term" value="C:basolateral plasma membrane"/>
    <property type="evidence" value="ECO:0007669"/>
    <property type="project" value="TreeGrafter"/>
</dbReference>
<feature type="domain" description="Kazal-like" evidence="10">
    <location>
        <begin position="353"/>
        <end position="402"/>
    </location>
</feature>
<feature type="region of interest" description="Disordered" evidence="8">
    <location>
        <begin position="1"/>
        <end position="43"/>
    </location>
</feature>
<dbReference type="PANTHER" id="PTHR11388:SF76">
    <property type="entry name" value="SOLUTE CARRIER ORGANIC ANION TRANSPORTER FAMILY MEMBER"/>
    <property type="match status" value="1"/>
</dbReference>
<evidence type="ECO:0000256" key="1">
    <source>
        <dbReference type="ARBA" id="ARBA00004651"/>
    </source>
</evidence>
<accession>B4I823</accession>
<dbReference type="Proteomes" id="UP000001292">
    <property type="component" value="Unassembled WGS sequence"/>
</dbReference>
<evidence type="ECO:0000256" key="3">
    <source>
        <dbReference type="ARBA" id="ARBA00022475"/>
    </source>
</evidence>
<feature type="transmembrane region" description="Helical" evidence="9">
    <location>
        <begin position="281"/>
        <end position="308"/>
    </location>
</feature>
<keyword evidence="12" id="KW-1185">Reference proteome</keyword>
<evidence type="ECO:0000256" key="6">
    <source>
        <dbReference type="ARBA" id="ARBA00023136"/>
    </source>
</evidence>
<keyword evidence="5 9" id="KW-1133">Transmembrane helix</keyword>
<evidence type="ECO:0000313" key="12">
    <source>
        <dbReference type="Proteomes" id="UP000001292"/>
    </source>
</evidence>
<dbReference type="InterPro" id="IPR002350">
    <property type="entry name" value="Kazal_dom"/>
</dbReference>
<feature type="transmembrane region" description="Helical" evidence="9">
    <location>
        <begin position="320"/>
        <end position="339"/>
    </location>
</feature>
<dbReference type="HOGENOM" id="CLU_008954_1_3_1"/>
<feature type="transmembrane region" description="Helical" evidence="9">
    <location>
        <begin position="471"/>
        <end position="496"/>
    </location>
</feature>
<evidence type="ECO:0000256" key="8">
    <source>
        <dbReference type="SAM" id="MobiDB-lite"/>
    </source>
</evidence>
<feature type="compositionally biased region" description="Basic and acidic residues" evidence="8">
    <location>
        <begin position="1"/>
        <end position="14"/>
    </location>
</feature>
<dbReference type="PhylomeDB" id="B4I823"/>
<dbReference type="InterPro" id="IPR036058">
    <property type="entry name" value="Kazal_dom_sf"/>
</dbReference>
<protein>
    <submittedName>
        <fullName evidence="11">GM15651</fullName>
    </submittedName>
</protein>
<evidence type="ECO:0000259" key="10">
    <source>
        <dbReference type="PROSITE" id="PS51465"/>
    </source>
</evidence>
<sequence>MPEERGKEDLEKSETLPFIEKPFAISDKESKSAPENETDGEDGGKDTYCGFWIFKDPSMQRFATEQMYVILYGLAGYVMAMTFSYFNGTITTLEKRYKIPTKVSGIISVGNDISTMLTAAILGYYAGHGHRPRWMGIGMSTFLRMLGPAIGYSLAAVCLRLYFEPTLEPLIGQEDPRWLGAWWLGWLVLAAITLVSAILLFMFPKQLPSARKRRLQQKQDERKQSLPLNERSFADMMKTVKKLSKNKVYIYNTKASILYFFGYMVYWIFTPKYIEPQYRQSAAMATMATGTVALGFSAAGILISGYVISKYKPSARAMAAWNAIVDFVTVAGILCYVAIGCEGSDRLNTLTTLSAGNSCSASCHCDYVHYAPVCSADNITFISACHAGCSERTKDALGRTIYTGCQCLGSSSLNSEPEFQFAVDGTCPVDCFNEFLIFLGVMCFLKLVGASSKSTNLLLALRCMPPDEKTFALGLGSMAASLLGFIPSPIFFGWLIDNYCLVWGKTCSNKGNCWLYDTKSMRCVIL</sequence>
<organism evidence="12">
    <name type="scientific">Drosophila sechellia</name>
    <name type="common">Fruit fly</name>
    <dbReference type="NCBI Taxonomy" id="7238"/>
    <lineage>
        <taxon>Eukaryota</taxon>
        <taxon>Metazoa</taxon>
        <taxon>Ecdysozoa</taxon>
        <taxon>Arthropoda</taxon>
        <taxon>Hexapoda</taxon>
        <taxon>Insecta</taxon>
        <taxon>Pterygota</taxon>
        <taxon>Neoptera</taxon>
        <taxon>Endopterygota</taxon>
        <taxon>Diptera</taxon>
        <taxon>Brachycera</taxon>
        <taxon>Muscomorpha</taxon>
        <taxon>Ephydroidea</taxon>
        <taxon>Drosophilidae</taxon>
        <taxon>Drosophila</taxon>
        <taxon>Sophophora</taxon>
    </lineage>
</organism>
<evidence type="ECO:0000256" key="2">
    <source>
        <dbReference type="ARBA" id="ARBA00009657"/>
    </source>
</evidence>
<dbReference type="Pfam" id="PF07648">
    <property type="entry name" value="Kazal_2"/>
    <property type="match status" value="1"/>
</dbReference>
<gene>
    <name evidence="11" type="primary">Dsec\GM15651</name>
    <name evidence="11" type="ORF">Dsec_GM15651</name>
</gene>
<dbReference type="PROSITE" id="PS51465">
    <property type="entry name" value="KAZAL_2"/>
    <property type="match status" value="1"/>
</dbReference>
<feature type="transmembrane region" description="Helical" evidence="9">
    <location>
        <begin position="248"/>
        <end position="269"/>
    </location>
</feature>
<dbReference type="OMA" id="MVYWIFT"/>
<evidence type="ECO:0000256" key="9">
    <source>
        <dbReference type="SAM" id="Phobius"/>
    </source>
</evidence>
<keyword evidence="6 9" id="KW-0472">Membrane</keyword>